<protein>
    <submittedName>
        <fullName evidence="2">Uncharacterized protein</fullName>
    </submittedName>
</protein>
<name>A0A6A6DY30_9PEZI</name>
<dbReference type="OrthoDB" id="3790293at2759"/>
<reference evidence="2" key="1">
    <citation type="journal article" date="2020" name="Stud. Mycol.">
        <title>101 Dothideomycetes genomes: a test case for predicting lifestyles and emergence of pathogens.</title>
        <authorList>
            <person name="Haridas S."/>
            <person name="Albert R."/>
            <person name="Binder M."/>
            <person name="Bloem J."/>
            <person name="Labutti K."/>
            <person name="Salamov A."/>
            <person name="Andreopoulos B."/>
            <person name="Baker S."/>
            <person name="Barry K."/>
            <person name="Bills G."/>
            <person name="Bluhm B."/>
            <person name="Cannon C."/>
            <person name="Castanera R."/>
            <person name="Culley D."/>
            <person name="Daum C."/>
            <person name="Ezra D."/>
            <person name="Gonzalez J."/>
            <person name="Henrissat B."/>
            <person name="Kuo A."/>
            <person name="Liang C."/>
            <person name="Lipzen A."/>
            <person name="Lutzoni F."/>
            <person name="Magnuson J."/>
            <person name="Mondo S."/>
            <person name="Nolan M."/>
            <person name="Ohm R."/>
            <person name="Pangilinan J."/>
            <person name="Park H.-J."/>
            <person name="Ramirez L."/>
            <person name="Alfaro M."/>
            <person name="Sun H."/>
            <person name="Tritt A."/>
            <person name="Yoshinaga Y."/>
            <person name="Zwiers L.-H."/>
            <person name="Turgeon B."/>
            <person name="Goodwin S."/>
            <person name="Spatafora J."/>
            <person name="Crous P."/>
            <person name="Grigoriev I."/>
        </authorList>
    </citation>
    <scope>NUCLEOTIDE SEQUENCE</scope>
    <source>
        <strain evidence="2">CBS 207.26</strain>
    </source>
</reference>
<keyword evidence="1" id="KW-0732">Signal</keyword>
<dbReference type="Proteomes" id="UP000800200">
    <property type="component" value="Unassembled WGS sequence"/>
</dbReference>
<keyword evidence="3" id="KW-1185">Reference proteome</keyword>
<dbReference type="EMBL" id="ML994641">
    <property type="protein sequence ID" value="KAF2183685.1"/>
    <property type="molecule type" value="Genomic_DNA"/>
</dbReference>
<organism evidence="2 3">
    <name type="scientific">Zopfia rhizophila CBS 207.26</name>
    <dbReference type="NCBI Taxonomy" id="1314779"/>
    <lineage>
        <taxon>Eukaryota</taxon>
        <taxon>Fungi</taxon>
        <taxon>Dikarya</taxon>
        <taxon>Ascomycota</taxon>
        <taxon>Pezizomycotina</taxon>
        <taxon>Dothideomycetes</taxon>
        <taxon>Dothideomycetes incertae sedis</taxon>
        <taxon>Zopfiaceae</taxon>
        <taxon>Zopfia</taxon>
    </lineage>
</organism>
<evidence type="ECO:0000313" key="2">
    <source>
        <dbReference type="EMBL" id="KAF2183685.1"/>
    </source>
</evidence>
<evidence type="ECO:0000256" key="1">
    <source>
        <dbReference type="SAM" id="SignalP"/>
    </source>
</evidence>
<accession>A0A6A6DY30</accession>
<feature type="chain" id="PRO_5025444279" evidence="1">
    <location>
        <begin position="21"/>
        <end position="204"/>
    </location>
</feature>
<proteinExistence type="predicted"/>
<feature type="signal peptide" evidence="1">
    <location>
        <begin position="1"/>
        <end position="20"/>
    </location>
</feature>
<gene>
    <name evidence="2" type="ORF">K469DRAFT_751407</name>
</gene>
<dbReference type="AlphaFoldDB" id="A0A6A6DY30"/>
<sequence>MRFSTVFSALLAAVSIGVNAAPIAEADLSVVATEPSPVTDLVTRGKDDSAAYNAVEKAAGSSKLEVDKYYVFTLEWPLKKPVGDGDAETASELDQLRKQLGFEHIGFIVGQVTSKETGPPKKKKTVKDFNGMLYHMIKKTDGKVDVKSTTWKPDDKTLKYLKTTNKSKAGGVKKAASDYIADHPQYAVKGNNCNDFVKSVTGGL</sequence>
<evidence type="ECO:0000313" key="3">
    <source>
        <dbReference type="Proteomes" id="UP000800200"/>
    </source>
</evidence>